<dbReference type="InterPro" id="IPR003439">
    <property type="entry name" value="ABC_transporter-like_ATP-bd"/>
</dbReference>
<dbReference type="InterPro" id="IPR011527">
    <property type="entry name" value="ABC1_TM_dom"/>
</dbReference>
<feature type="transmembrane region" description="Helical" evidence="7">
    <location>
        <begin position="59"/>
        <end position="79"/>
    </location>
</feature>
<dbReference type="GO" id="GO:0005524">
    <property type="term" value="F:ATP binding"/>
    <property type="evidence" value="ECO:0007669"/>
    <property type="project" value="UniProtKB-KW"/>
</dbReference>
<dbReference type="InterPro" id="IPR017871">
    <property type="entry name" value="ABC_transporter-like_CS"/>
</dbReference>
<comment type="subcellular location">
    <subcellularLocation>
        <location evidence="1">Cell membrane</location>
        <topology evidence="1">Multi-pass membrane protein</topology>
    </subcellularLocation>
</comment>
<keyword evidence="5 7" id="KW-1133">Transmembrane helix</keyword>
<dbReference type="GO" id="GO:0005886">
    <property type="term" value="C:plasma membrane"/>
    <property type="evidence" value="ECO:0007669"/>
    <property type="project" value="UniProtKB-SubCell"/>
</dbReference>
<dbReference type="InterPro" id="IPR039421">
    <property type="entry name" value="Type_1_exporter"/>
</dbReference>
<dbReference type="InterPro" id="IPR027417">
    <property type="entry name" value="P-loop_NTPase"/>
</dbReference>
<name>F2NA27_CORGP</name>
<evidence type="ECO:0000256" key="4">
    <source>
        <dbReference type="ARBA" id="ARBA00022840"/>
    </source>
</evidence>
<feature type="domain" description="ABC transmembrane type-1" evidence="9">
    <location>
        <begin position="22"/>
        <end position="302"/>
    </location>
</feature>
<keyword evidence="6 7" id="KW-0472">Membrane</keyword>
<dbReference type="InterPro" id="IPR003593">
    <property type="entry name" value="AAA+_ATPase"/>
</dbReference>
<evidence type="ECO:0000256" key="2">
    <source>
        <dbReference type="ARBA" id="ARBA00022692"/>
    </source>
</evidence>
<dbReference type="STRING" id="700015.Corgl_0299"/>
<feature type="transmembrane region" description="Helical" evidence="7">
    <location>
        <begin position="258"/>
        <end position="281"/>
    </location>
</feature>
<evidence type="ECO:0000259" key="9">
    <source>
        <dbReference type="PROSITE" id="PS50929"/>
    </source>
</evidence>
<dbReference type="PANTHER" id="PTHR43394:SF1">
    <property type="entry name" value="ATP-BINDING CASSETTE SUB-FAMILY B MEMBER 10, MITOCHONDRIAL"/>
    <property type="match status" value="1"/>
</dbReference>
<organism evidence="10 11">
    <name type="scientific">Coriobacterium glomerans (strain ATCC 49209 / DSM 20642 / JCM 10262 / PW2)</name>
    <dbReference type="NCBI Taxonomy" id="700015"/>
    <lineage>
        <taxon>Bacteria</taxon>
        <taxon>Bacillati</taxon>
        <taxon>Actinomycetota</taxon>
        <taxon>Coriobacteriia</taxon>
        <taxon>Coriobacteriales</taxon>
        <taxon>Coriobacteriaceae</taxon>
        <taxon>Coriobacterium</taxon>
    </lineage>
</organism>
<dbReference type="PROSITE" id="PS50929">
    <property type="entry name" value="ABC_TM1F"/>
    <property type="match status" value="1"/>
</dbReference>
<dbReference type="CDD" id="cd07346">
    <property type="entry name" value="ABC_6TM_exporters"/>
    <property type="match status" value="1"/>
</dbReference>
<keyword evidence="2 7" id="KW-0812">Transmembrane</keyword>
<gene>
    <name evidence="10" type="ordered locus">Corgl_0299</name>
</gene>
<dbReference type="PANTHER" id="PTHR43394">
    <property type="entry name" value="ATP-DEPENDENT PERMEASE MDL1, MITOCHONDRIAL"/>
    <property type="match status" value="1"/>
</dbReference>
<evidence type="ECO:0000256" key="6">
    <source>
        <dbReference type="ARBA" id="ARBA00023136"/>
    </source>
</evidence>
<evidence type="ECO:0000256" key="5">
    <source>
        <dbReference type="ARBA" id="ARBA00022989"/>
    </source>
</evidence>
<dbReference type="KEGG" id="cgo:Corgl_0299"/>
<dbReference type="Gene3D" id="1.20.1560.10">
    <property type="entry name" value="ABC transporter type 1, transmembrane domain"/>
    <property type="match status" value="1"/>
</dbReference>
<reference evidence="11" key="1">
    <citation type="journal article" date="2013" name="Stand. Genomic Sci.">
        <title>Complete genome sequence of Coriobacterium glomerans type strain (PW2(T)) from the midgut of Pyrrhocoris apterus L. (red soldier bug).</title>
        <authorList>
            <person name="Stackebrandt E."/>
            <person name="Zeytun A."/>
            <person name="Lapidus A."/>
            <person name="Nolan M."/>
            <person name="Lucas S."/>
            <person name="Hammon N."/>
            <person name="Deshpande S."/>
            <person name="Cheng J.F."/>
            <person name="Tapia R."/>
            <person name="Goodwin L.A."/>
            <person name="Pitluck S."/>
            <person name="Liolios K."/>
            <person name="Pagani I."/>
            <person name="Ivanova N."/>
            <person name="Mavromatis K."/>
            <person name="Mikhailova N."/>
            <person name="Huntemann M."/>
            <person name="Pati A."/>
            <person name="Chen A."/>
            <person name="Palaniappan K."/>
            <person name="Chang Y.J."/>
            <person name="Land M."/>
            <person name="Hauser L."/>
            <person name="Rohde M."/>
            <person name="Pukall R."/>
            <person name="Goker M."/>
            <person name="Detter J.C."/>
            <person name="Woyke T."/>
            <person name="Bristow J."/>
            <person name="Eisen J.A."/>
            <person name="Markowitz V."/>
            <person name="Hugenholtz P."/>
            <person name="Kyrpides N.C."/>
            <person name="Klenk H.P."/>
        </authorList>
    </citation>
    <scope>NUCLEOTIDE SEQUENCE</scope>
    <source>
        <strain evidence="11">ATCC 49209 / DSM 20642 / JCM 10262 / PW2</strain>
    </source>
</reference>
<dbReference type="SUPFAM" id="SSF90123">
    <property type="entry name" value="ABC transporter transmembrane region"/>
    <property type="match status" value="1"/>
</dbReference>
<dbReference type="SUPFAM" id="SSF52540">
    <property type="entry name" value="P-loop containing nucleoside triphosphate hydrolases"/>
    <property type="match status" value="1"/>
</dbReference>
<evidence type="ECO:0000256" key="3">
    <source>
        <dbReference type="ARBA" id="ARBA00022741"/>
    </source>
</evidence>
<feature type="transmembrane region" description="Helical" evidence="7">
    <location>
        <begin position="151"/>
        <end position="174"/>
    </location>
</feature>
<dbReference type="CDD" id="cd03228">
    <property type="entry name" value="ABCC_MRP_Like"/>
    <property type="match status" value="1"/>
</dbReference>
<sequence length="544" mass="59007">MGKWRSLLRLMPFVRPYRGRFALGCLGLLAGSLLALPGPLLIGQVTDRVFLGSRSLEQLLVYLAVIAGLYIVGYAVSIATQTAFVRINNLVVNDMRTAVMSKVMDLPMSYLSGVEKGYVQARIQECSSIGTLFTPSVISTFFTVVQATMAIVTMFVLNWMLALVVVGLAPVVLLTSRSSGRALAAGAKENMESTATLNAACFEIVNGIEDIKILNGKAPHLKLFAEKIARLVESGVKLGRMGVVFMGNILLVNNATSLLILFVAGLLILHGQFTVGLFLTFSQYSTQVFSSTTSISTLITFLKPVCLGTERLYELLDMAAEDGPGAHELTEPIRRLDFEDVSFRYGDELPLVLGGVSFSIDAGERVLLQGANGSGKTTILKLLLALYRPTSGRITINGEDSCNLRSADLRRRIAVVSQSIFLFHGTVLDNILLGQQGKTRSDVEALISRLGMERFFSRLADGLDTEITQSSSSVSGGQAQVIALVRALLSDSDVMLLDEPVANVDAEARDLVVGCLERGQFNGMLIVISHQTEGLEFLRRRIRI</sequence>
<dbReference type="Pfam" id="PF00005">
    <property type="entry name" value="ABC_tran"/>
    <property type="match status" value="1"/>
</dbReference>
<feature type="domain" description="ABC transporter" evidence="8">
    <location>
        <begin position="336"/>
        <end position="542"/>
    </location>
</feature>
<dbReference type="Proteomes" id="UP000006851">
    <property type="component" value="Chromosome"/>
</dbReference>
<dbReference type="Pfam" id="PF00664">
    <property type="entry name" value="ABC_membrane"/>
    <property type="match status" value="1"/>
</dbReference>
<dbReference type="GO" id="GO:0015421">
    <property type="term" value="F:ABC-type oligopeptide transporter activity"/>
    <property type="evidence" value="ECO:0007669"/>
    <property type="project" value="TreeGrafter"/>
</dbReference>
<proteinExistence type="predicted"/>
<evidence type="ECO:0000313" key="10">
    <source>
        <dbReference type="EMBL" id="AEB06421.1"/>
    </source>
</evidence>
<keyword evidence="11" id="KW-1185">Reference proteome</keyword>
<dbReference type="OrthoDB" id="3191551at2"/>
<dbReference type="EMBL" id="CP002628">
    <property type="protein sequence ID" value="AEB06421.1"/>
    <property type="molecule type" value="Genomic_DNA"/>
</dbReference>
<dbReference type="PROSITE" id="PS00211">
    <property type="entry name" value="ABC_TRANSPORTER_1"/>
    <property type="match status" value="1"/>
</dbReference>
<dbReference type="Gene3D" id="3.40.50.300">
    <property type="entry name" value="P-loop containing nucleotide triphosphate hydrolases"/>
    <property type="match status" value="1"/>
</dbReference>
<keyword evidence="4" id="KW-0067">ATP-binding</keyword>
<keyword evidence="3" id="KW-0547">Nucleotide-binding</keyword>
<protein>
    <submittedName>
        <fullName evidence="10">ABC transporter related protein</fullName>
    </submittedName>
</protein>
<dbReference type="HOGENOM" id="CLU_000604_84_3_11"/>
<dbReference type="SMART" id="SM00382">
    <property type="entry name" value="AAA"/>
    <property type="match status" value="1"/>
</dbReference>
<evidence type="ECO:0000259" key="8">
    <source>
        <dbReference type="PROSITE" id="PS50893"/>
    </source>
</evidence>
<dbReference type="PROSITE" id="PS50893">
    <property type="entry name" value="ABC_TRANSPORTER_2"/>
    <property type="match status" value="1"/>
</dbReference>
<accession>F2NA27</accession>
<dbReference type="GO" id="GO:0016887">
    <property type="term" value="F:ATP hydrolysis activity"/>
    <property type="evidence" value="ECO:0007669"/>
    <property type="project" value="InterPro"/>
</dbReference>
<dbReference type="AlphaFoldDB" id="F2NA27"/>
<feature type="transmembrane region" description="Helical" evidence="7">
    <location>
        <begin position="126"/>
        <end position="145"/>
    </location>
</feature>
<evidence type="ECO:0000256" key="1">
    <source>
        <dbReference type="ARBA" id="ARBA00004651"/>
    </source>
</evidence>
<evidence type="ECO:0000313" key="11">
    <source>
        <dbReference type="Proteomes" id="UP000006851"/>
    </source>
</evidence>
<evidence type="ECO:0000256" key="7">
    <source>
        <dbReference type="SAM" id="Phobius"/>
    </source>
</evidence>
<dbReference type="InterPro" id="IPR036640">
    <property type="entry name" value="ABC1_TM_sf"/>
</dbReference>
<dbReference type="eggNOG" id="COG2274">
    <property type="taxonomic scope" value="Bacteria"/>
</dbReference>
<dbReference type="RefSeq" id="WP_013708164.1">
    <property type="nucleotide sequence ID" value="NC_015389.1"/>
</dbReference>